<organism evidence="1 2">
    <name type="scientific">Gordonia phage Jace</name>
    <dbReference type="NCBI Taxonomy" id="2182360"/>
    <lineage>
        <taxon>Viruses</taxon>
        <taxon>Duplodnaviria</taxon>
        <taxon>Heunggongvirae</taxon>
        <taxon>Uroviricota</taxon>
        <taxon>Caudoviricetes</taxon>
        <taxon>Jacevirus</taxon>
        <taxon>Jacevirus jace</taxon>
    </lineage>
</organism>
<dbReference type="Proteomes" id="UP000246975">
    <property type="component" value="Segment"/>
</dbReference>
<dbReference type="EMBL" id="MH153804">
    <property type="protein sequence ID" value="AWN03670.1"/>
    <property type="molecule type" value="Genomic_DNA"/>
</dbReference>
<sequence>MTAKPAAIHLIETCIKIARENSDTPVADVAATIVAIENDEHRAVHAAAFDKVVGDGAFIRFTDPRTAIQRINDTAAGHGWTASADNNDQISSFERDGLRITVLCNVNGEMVRSARRSDGQLVTLRDARKPAKIDAWLTA</sequence>
<protein>
    <submittedName>
        <fullName evidence="1">Uncharacterized protein</fullName>
    </submittedName>
</protein>
<name>A0A2U8UJ76_9CAUD</name>
<evidence type="ECO:0000313" key="1">
    <source>
        <dbReference type="EMBL" id="AWN03670.1"/>
    </source>
</evidence>
<accession>A0A2U8UJ76</accession>
<dbReference type="RefSeq" id="YP_009801696.1">
    <property type="nucleotide sequence ID" value="NC_047974.1"/>
</dbReference>
<gene>
    <name evidence="1" type="primary">50</name>
    <name evidence="1" type="ORF">PBI_JACE_50</name>
</gene>
<proteinExistence type="predicted"/>
<reference evidence="1 2" key="1">
    <citation type="submission" date="2018-03" db="EMBL/GenBank/DDBJ databases">
        <authorList>
            <person name="Garlena R.A."/>
            <person name="Russell D.A."/>
            <person name="Pope W.H."/>
            <person name="Jacobs-Sera D."/>
            <person name="Hatfull G.F."/>
        </authorList>
    </citation>
    <scope>NUCLEOTIDE SEQUENCE [LARGE SCALE GENOMIC DNA]</scope>
</reference>
<dbReference type="KEGG" id="vg:54992214"/>
<dbReference type="GeneID" id="54992214"/>
<evidence type="ECO:0000313" key="2">
    <source>
        <dbReference type="Proteomes" id="UP000246975"/>
    </source>
</evidence>
<keyword evidence="2" id="KW-1185">Reference proteome</keyword>